<dbReference type="EMBL" id="JBJUIK010000015">
    <property type="protein sequence ID" value="KAL3501212.1"/>
    <property type="molecule type" value="Genomic_DNA"/>
</dbReference>
<reference evidence="1 2" key="1">
    <citation type="submission" date="2024-11" db="EMBL/GenBank/DDBJ databases">
        <title>A near-complete genome assembly of Cinchona calisaya.</title>
        <authorList>
            <person name="Lian D.C."/>
            <person name="Zhao X.W."/>
            <person name="Wei L."/>
        </authorList>
    </citation>
    <scope>NUCLEOTIDE SEQUENCE [LARGE SCALE GENOMIC DNA]</scope>
    <source>
        <tissue evidence="1">Nenye</tissue>
    </source>
</reference>
<comment type="caution">
    <text evidence="1">The sequence shown here is derived from an EMBL/GenBank/DDBJ whole genome shotgun (WGS) entry which is preliminary data.</text>
</comment>
<sequence length="97" mass="10931">MISAQVELLLVQEDVDLWVQEHAPEIQAMAEWDGIHCKVTDDVWAVYLLQKHCNMSKKALIYYEEDCLGHMAAVAVPLCQKNASGCIGCQNIRKKLS</sequence>
<gene>
    <name evidence="1" type="ORF">ACH5RR_035661</name>
</gene>
<name>A0ABD2Y5Q4_9GENT</name>
<dbReference type="Proteomes" id="UP001630127">
    <property type="component" value="Unassembled WGS sequence"/>
</dbReference>
<dbReference type="AlphaFoldDB" id="A0ABD2Y5Q4"/>
<evidence type="ECO:0000313" key="2">
    <source>
        <dbReference type="Proteomes" id="UP001630127"/>
    </source>
</evidence>
<proteinExistence type="predicted"/>
<accession>A0ABD2Y5Q4</accession>
<organism evidence="1 2">
    <name type="scientific">Cinchona calisaya</name>
    <dbReference type="NCBI Taxonomy" id="153742"/>
    <lineage>
        <taxon>Eukaryota</taxon>
        <taxon>Viridiplantae</taxon>
        <taxon>Streptophyta</taxon>
        <taxon>Embryophyta</taxon>
        <taxon>Tracheophyta</taxon>
        <taxon>Spermatophyta</taxon>
        <taxon>Magnoliopsida</taxon>
        <taxon>eudicotyledons</taxon>
        <taxon>Gunneridae</taxon>
        <taxon>Pentapetalae</taxon>
        <taxon>asterids</taxon>
        <taxon>lamiids</taxon>
        <taxon>Gentianales</taxon>
        <taxon>Rubiaceae</taxon>
        <taxon>Cinchonoideae</taxon>
        <taxon>Cinchoneae</taxon>
        <taxon>Cinchona</taxon>
    </lineage>
</organism>
<keyword evidence="2" id="KW-1185">Reference proteome</keyword>
<evidence type="ECO:0000313" key="1">
    <source>
        <dbReference type="EMBL" id="KAL3501212.1"/>
    </source>
</evidence>
<protein>
    <submittedName>
        <fullName evidence="1">Uncharacterized protein</fullName>
    </submittedName>
</protein>